<dbReference type="InterPro" id="IPR003772">
    <property type="entry name" value="YceD"/>
</dbReference>
<dbReference type="Proteomes" id="UP000002574">
    <property type="component" value="Chromosome"/>
</dbReference>
<evidence type="ECO:0000313" key="2">
    <source>
        <dbReference type="Proteomes" id="UP000002574"/>
    </source>
</evidence>
<sequence length="161" mass="18624">MVTLNLREIFKRRSKFTGFYRISPKELLLPADMGELMEPVNVYVEITKEKGGYRVHLEIEGSLTLECSRCLSLFARDMSLSEDIRIEPYPTKDIVHIKPKDLDVSFFEDEESFDLVNLVREQIILSIPIKPLCDPQCKGIPLEEGQSIDIRFSALKKFIKE</sequence>
<dbReference type="KEGG" id="hte:Hydth_0319"/>
<dbReference type="RefSeq" id="WP_012962970.1">
    <property type="nucleotide sequence ID" value="NC_013799.1"/>
</dbReference>
<reference evidence="1 2" key="1">
    <citation type="journal article" date="2010" name="J. Bacteriol.">
        <title>Complete genome sequence of the thermophilic, obligately chemolithoautotrophic hydrogen-oxidizing bacterium Hydrogenobacter thermophilus TK-6.</title>
        <authorList>
            <person name="Arai H."/>
            <person name="Kanbe H."/>
            <person name="Ishii M."/>
            <person name="Igarashi Y."/>
        </authorList>
    </citation>
    <scope>NUCLEOTIDE SEQUENCE [LARGE SCALE GENOMIC DNA]</scope>
    <source>
        <strain evidence="2">DSM 6534 / IAM 12695 / TK-6 [Tokyo]</strain>
    </source>
</reference>
<keyword evidence="2" id="KW-1185">Reference proteome</keyword>
<name>D3DG35_HYDTT</name>
<gene>
    <name evidence="1" type="ordered locus">HTH_0321</name>
</gene>
<protein>
    <recommendedName>
        <fullName evidence="3">DUF177 domain-containing protein</fullName>
    </recommendedName>
</protein>
<dbReference type="eggNOG" id="COG1399">
    <property type="taxonomic scope" value="Bacteria"/>
</dbReference>
<accession>D3DG35</accession>
<proteinExistence type="predicted"/>
<dbReference type="STRING" id="608538.HTH_0321"/>
<evidence type="ECO:0000313" key="1">
    <source>
        <dbReference type="EMBL" id="BAI68787.1"/>
    </source>
</evidence>
<evidence type="ECO:0008006" key="3">
    <source>
        <dbReference type="Google" id="ProtNLM"/>
    </source>
</evidence>
<dbReference type="AlphaFoldDB" id="D3DG35"/>
<dbReference type="KEGG" id="hth:HTH_0321"/>
<dbReference type="Pfam" id="PF02620">
    <property type="entry name" value="YceD"/>
    <property type="match status" value="1"/>
</dbReference>
<organism evidence="1 2">
    <name type="scientific">Hydrogenobacter thermophilus (strain DSM 6534 / IAM 12695 / TK-6)</name>
    <dbReference type="NCBI Taxonomy" id="608538"/>
    <lineage>
        <taxon>Bacteria</taxon>
        <taxon>Pseudomonadati</taxon>
        <taxon>Aquificota</taxon>
        <taxon>Aquificia</taxon>
        <taxon>Aquificales</taxon>
        <taxon>Aquificaceae</taxon>
        <taxon>Hydrogenobacter</taxon>
    </lineage>
</organism>
<dbReference type="EMBL" id="AP011112">
    <property type="protein sequence ID" value="BAI68787.1"/>
    <property type="molecule type" value="Genomic_DNA"/>
</dbReference>
<dbReference type="OrthoDB" id="9790372at2"/>